<dbReference type="PANTHER" id="PTHR10877:SF150">
    <property type="entry name" value="REJ DOMAIN-CONTAINING PROTEIN"/>
    <property type="match status" value="1"/>
</dbReference>
<accession>A0A822FCU8</accession>
<evidence type="ECO:0000256" key="2">
    <source>
        <dbReference type="ARBA" id="ARBA00007200"/>
    </source>
</evidence>
<dbReference type="GO" id="GO:0050982">
    <property type="term" value="P:detection of mechanical stimulus"/>
    <property type="evidence" value="ECO:0007669"/>
    <property type="project" value="TreeGrafter"/>
</dbReference>
<dbReference type="GO" id="GO:0016020">
    <property type="term" value="C:membrane"/>
    <property type="evidence" value="ECO:0007669"/>
    <property type="project" value="UniProtKB-SubCell"/>
</dbReference>
<evidence type="ECO:0000256" key="3">
    <source>
        <dbReference type="ARBA" id="ARBA00022692"/>
    </source>
</evidence>
<evidence type="ECO:0000256" key="1">
    <source>
        <dbReference type="ARBA" id="ARBA00004141"/>
    </source>
</evidence>
<feature type="domain" description="Polycystin" evidence="6">
    <location>
        <begin position="1"/>
        <end position="72"/>
    </location>
</feature>
<evidence type="ECO:0000259" key="6">
    <source>
        <dbReference type="Pfam" id="PF20519"/>
    </source>
</evidence>
<protein>
    <recommendedName>
        <fullName evidence="6">Polycystin domain-containing protein</fullName>
    </recommendedName>
</protein>
<sequence length="73" mass="8682">YAYEFRGRLSDLQSNLSELYQLQWIDRQTRAVLIQLSLYNPNSQFFISCNLLVEFLSSGWIEPQSRFDPISFQ</sequence>
<comment type="similarity">
    <text evidence="2">Belongs to the polycystin family.</text>
</comment>
<keyword evidence="5" id="KW-0472">Membrane</keyword>
<dbReference type="PANTHER" id="PTHR10877">
    <property type="entry name" value="POLYCYSTIN FAMILY MEMBER"/>
    <property type="match status" value="1"/>
</dbReference>
<comment type="caution">
    <text evidence="7">The sequence shown here is derived from an EMBL/GenBank/DDBJ whole genome shotgun (WGS) entry which is preliminary data.</text>
</comment>
<keyword evidence="4" id="KW-1133">Transmembrane helix</keyword>
<dbReference type="Proteomes" id="UP000663848">
    <property type="component" value="Unassembled WGS sequence"/>
</dbReference>
<dbReference type="GO" id="GO:0005262">
    <property type="term" value="F:calcium channel activity"/>
    <property type="evidence" value="ECO:0007669"/>
    <property type="project" value="TreeGrafter"/>
</dbReference>
<evidence type="ECO:0000313" key="7">
    <source>
        <dbReference type="EMBL" id="CAF5118224.1"/>
    </source>
</evidence>
<evidence type="ECO:0000256" key="5">
    <source>
        <dbReference type="ARBA" id="ARBA00023136"/>
    </source>
</evidence>
<dbReference type="InterPro" id="IPR051223">
    <property type="entry name" value="Polycystin"/>
</dbReference>
<evidence type="ECO:0000313" key="8">
    <source>
        <dbReference type="Proteomes" id="UP000663848"/>
    </source>
</evidence>
<gene>
    <name evidence="7" type="ORF">QYT958_LOCUS45888</name>
</gene>
<organism evidence="7 8">
    <name type="scientific">Rotaria socialis</name>
    <dbReference type="NCBI Taxonomy" id="392032"/>
    <lineage>
        <taxon>Eukaryota</taxon>
        <taxon>Metazoa</taxon>
        <taxon>Spiralia</taxon>
        <taxon>Gnathifera</taxon>
        <taxon>Rotifera</taxon>
        <taxon>Eurotatoria</taxon>
        <taxon>Bdelloidea</taxon>
        <taxon>Philodinida</taxon>
        <taxon>Philodinidae</taxon>
        <taxon>Rotaria</taxon>
    </lineage>
</organism>
<evidence type="ECO:0000256" key="4">
    <source>
        <dbReference type="ARBA" id="ARBA00022989"/>
    </source>
</evidence>
<dbReference type="InterPro" id="IPR046791">
    <property type="entry name" value="Polycystin_dom"/>
</dbReference>
<dbReference type="EMBL" id="CAJOBR010078807">
    <property type="protein sequence ID" value="CAF5118224.1"/>
    <property type="molecule type" value="Genomic_DNA"/>
</dbReference>
<feature type="non-terminal residue" evidence="7">
    <location>
        <position position="73"/>
    </location>
</feature>
<keyword evidence="3" id="KW-0812">Transmembrane</keyword>
<dbReference type="AlphaFoldDB" id="A0A822FCU8"/>
<comment type="subcellular location">
    <subcellularLocation>
        <location evidence="1">Membrane</location>
        <topology evidence="1">Multi-pass membrane protein</topology>
    </subcellularLocation>
</comment>
<reference evidence="7" key="1">
    <citation type="submission" date="2021-02" db="EMBL/GenBank/DDBJ databases">
        <authorList>
            <person name="Nowell W R."/>
        </authorList>
    </citation>
    <scope>NUCLEOTIDE SEQUENCE</scope>
</reference>
<feature type="non-terminal residue" evidence="7">
    <location>
        <position position="1"/>
    </location>
</feature>
<dbReference type="Pfam" id="PF20519">
    <property type="entry name" value="Polycystin_dom"/>
    <property type="match status" value="1"/>
</dbReference>
<proteinExistence type="inferred from homology"/>
<name>A0A822FCU8_9BILA</name>